<dbReference type="RefSeq" id="WP_122112708.1">
    <property type="nucleotide sequence ID" value="NZ_QOKZ01000004.1"/>
</dbReference>
<feature type="chain" id="PRO_5018209246" evidence="1">
    <location>
        <begin position="28"/>
        <end position="154"/>
    </location>
</feature>
<proteinExistence type="predicted"/>
<dbReference type="OrthoDB" id="7774846at2"/>
<evidence type="ECO:0000313" key="3">
    <source>
        <dbReference type="Proteomes" id="UP000273516"/>
    </source>
</evidence>
<dbReference type="AlphaFoldDB" id="A0A3M0MBG4"/>
<keyword evidence="3" id="KW-1185">Reference proteome</keyword>
<gene>
    <name evidence="2" type="ORF">C9E81_12645</name>
</gene>
<dbReference type="EMBL" id="QOKZ01000004">
    <property type="protein sequence ID" value="RMC34931.1"/>
    <property type="molecule type" value="Genomic_DNA"/>
</dbReference>
<organism evidence="2 3">
    <name type="scientific">Paracoccus alkanivorans</name>
    <dbReference type="NCBI Taxonomy" id="2116655"/>
    <lineage>
        <taxon>Bacteria</taxon>
        <taxon>Pseudomonadati</taxon>
        <taxon>Pseudomonadota</taxon>
        <taxon>Alphaproteobacteria</taxon>
        <taxon>Rhodobacterales</taxon>
        <taxon>Paracoccaceae</taxon>
        <taxon>Paracoccus</taxon>
    </lineage>
</organism>
<dbReference type="Proteomes" id="UP000273516">
    <property type="component" value="Unassembled WGS sequence"/>
</dbReference>
<sequence>MTLNLRKPAAALTLCAILFAGWSVSGAGQSEDETAMLDKITEFTEAGPKGAQLRLADITDFEWDTVQGFPASTSLDVYKAMFGESYRLSDETTSQMTDDSVLLVFGYEGEVVEELVISPPVWVHGAKPDFLGPDATLTVISDDPGPYTALELSE</sequence>
<comment type="caution">
    <text evidence="2">The sequence shown here is derived from an EMBL/GenBank/DDBJ whole genome shotgun (WGS) entry which is preliminary data.</text>
</comment>
<feature type="signal peptide" evidence="1">
    <location>
        <begin position="1"/>
        <end position="27"/>
    </location>
</feature>
<evidence type="ECO:0000256" key="1">
    <source>
        <dbReference type="SAM" id="SignalP"/>
    </source>
</evidence>
<evidence type="ECO:0000313" key="2">
    <source>
        <dbReference type="EMBL" id="RMC34931.1"/>
    </source>
</evidence>
<protein>
    <submittedName>
        <fullName evidence="2">Uncharacterized protein</fullName>
    </submittedName>
</protein>
<accession>A0A3M0MBG4</accession>
<name>A0A3M0MBG4_9RHOB</name>
<keyword evidence="1" id="KW-0732">Signal</keyword>
<reference evidence="2 3" key="1">
    <citation type="submission" date="2018-07" db="EMBL/GenBank/DDBJ databases">
        <authorList>
            <person name="Zhang Y."/>
            <person name="Wang L."/>
            <person name="Ma S."/>
        </authorList>
    </citation>
    <scope>NUCLEOTIDE SEQUENCE [LARGE SCALE GENOMIC DNA]</scope>
    <source>
        <strain evidence="2 3">4-2</strain>
    </source>
</reference>